<accession>A0A7S4KP86</accession>
<evidence type="ECO:0000256" key="1">
    <source>
        <dbReference type="ARBA" id="ARBA00008225"/>
    </source>
</evidence>
<evidence type="ECO:0000256" key="2">
    <source>
        <dbReference type="SAM" id="MobiDB-lite"/>
    </source>
</evidence>
<evidence type="ECO:0000259" key="4">
    <source>
        <dbReference type="PROSITE" id="PS50263"/>
    </source>
</evidence>
<reference evidence="5" key="1">
    <citation type="submission" date="2021-01" db="EMBL/GenBank/DDBJ databases">
        <authorList>
            <person name="Corre E."/>
            <person name="Pelletier E."/>
            <person name="Niang G."/>
            <person name="Scheremetjew M."/>
            <person name="Finn R."/>
            <person name="Kale V."/>
            <person name="Holt S."/>
            <person name="Cochrane G."/>
            <person name="Meng A."/>
            <person name="Brown T."/>
            <person name="Cohen L."/>
        </authorList>
    </citation>
    <scope>NUCLEOTIDE SEQUENCE</scope>
    <source>
        <strain evidence="5">SoJaBio B1-5/56/2</strain>
    </source>
</reference>
<proteinExistence type="inferred from homology"/>
<dbReference type="SUPFAM" id="SSF56317">
    <property type="entry name" value="Carbon-nitrogen hydrolase"/>
    <property type="match status" value="1"/>
</dbReference>
<feature type="region of interest" description="Disordered" evidence="2">
    <location>
        <begin position="319"/>
        <end position="352"/>
    </location>
</feature>
<gene>
    <name evidence="5" type="ORF">NAES01612_LOCUS9292</name>
</gene>
<dbReference type="Pfam" id="PF00795">
    <property type="entry name" value="CN_hydrolase"/>
    <property type="match status" value="1"/>
</dbReference>
<dbReference type="InterPro" id="IPR003010">
    <property type="entry name" value="C-N_Hydrolase"/>
</dbReference>
<dbReference type="InterPro" id="IPR040154">
    <property type="entry name" value="Biotinidase/VNN"/>
</dbReference>
<organism evidence="5">
    <name type="scientific">Paramoeba aestuarina</name>
    <dbReference type="NCBI Taxonomy" id="180227"/>
    <lineage>
        <taxon>Eukaryota</taxon>
        <taxon>Amoebozoa</taxon>
        <taxon>Discosea</taxon>
        <taxon>Flabellinia</taxon>
        <taxon>Dactylopodida</taxon>
        <taxon>Paramoebidae</taxon>
        <taxon>Paramoeba</taxon>
    </lineage>
</organism>
<sequence>MKPLLVLLLFYAVVGSHGRESYRGAVVEMWPVPGHNQTDAGEVLSSNLDQVKYWTEQAKNNAAEIVVFPEDALYNFLFFKTRDDILPYLSIIPEKGTLLCSSSFSFSSSSSSSSSSPLLPLDQYNVLQTLGCVAEENGVVVVIDIGEVVYCSHEEENCPADGRWQYNIQVAIDEEGMLIGHYRKYHLFPEDYVVFDQPILMKDFEFFTTSFGVKFGQFICFDLFFRTPQWVLKDIGIQDFTFSTYWVNDGSMPPIPSVSLQQGFSRAAGTQLLASNIGLGKFDSGSGIYSKGEPLQERLNPNPDRPDEFLLVADIPIQPQPQQPQHPQHPQHSQQPQQQQHKRQQHGDNESFPSSYNIDELFSFSPGQEWQQTLIDGPTSCHLHLKVAENSPETNETFAFVAINGTLFDGLLPTQMCNYYVCTGSVSNTPDGWWGCSLFPLSSTTIFEYVNLTMTGIQRVGRPIPTAYASEGKLFSYHEKEIVFDYEENDTQATVSINGPTNLVAVGLHSEWIGI</sequence>
<evidence type="ECO:0000313" key="5">
    <source>
        <dbReference type="EMBL" id="CAE2301099.1"/>
    </source>
</evidence>
<dbReference type="Gene3D" id="3.60.110.10">
    <property type="entry name" value="Carbon-nitrogen hydrolase"/>
    <property type="match status" value="1"/>
</dbReference>
<keyword evidence="3" id="KW-0732">Signal</keyword>
<dbReference type="PANTHER" id="PTHR10609">
    <property type="entry name" value="BIOTINIDASE-RELATED"/>
    <property type="match status" value="1"/>
</dbReference>
<dbReference type="PROSITE" id="PS50263">
    <property type="entry name" value="CN_HYDROLASE"/>
    <property type="match status" value="1"/>
</dbReference>
<feature type="domain" description="CN hydrolase" evidence="4">
    <location>
        <begin position="22"/>
        <end position="317"/>
    </location>
</feature>
<dbReference type="AlphaFoldDB" id="A0A7S4KP86"/>
<comment type="similarity">
    <text evidence="1">Belongs to the carbon-nitrogen hydrolase superfamily. BTD/VNN family.</text>
</comment>
<name>A0A7S4KP86_9EUKA</name>
<evidence type="ECO:0000256" key="3">
    <source>
        <dbReference type="SAM" id="SignalP"/>
    </source>
</evidence>
<dbReference type="EMBL" id="HBKR01014033">
    <property type="protein sequence ID" value="CAE2301099.1"/>
    <property type="molecule type" value="Transcribed_RNA"/>
</dbReference>
<feature type="chain" id="PRO_5031019452" description="CN hydrolase domain-containing protein" evidence="3">
    <location>
        <begin position="19"/>
        <end position="515"/>
    </location>
</feature>
<dbReference type="PANTHER" id="PTHR10609:SF27">
    <property type="entry name" value="CN HYDROLASE DOMAIN-CONTAINING PROTEIN-RELATED"/>
    <property type="match status" value="1"/>
</dbReference>
<dbReference type="InterPro" id="IPR036526">
    <property type="entry name" value="C-N_Hydrolase_sf"/>
</dbReference>
<feature type="signal peptide" evidence="3">
    <location>
        <begin position="1"/>
        <end position="18"/>
    </location>
</feature>
<protein>
    <recommendedName>
        <fullName evidence="4">CN hydrolase domain-containing protein</fullName>
    </recommendedName>
</protein>
<feature type="compositionally biased region" description="Low complexity" evidence="2">
    <location>
        <begin position="325"/>
        <end position="339"/>
    </location>
</feature>